<dbReference type="PANTHER" id="PTHR14716:SF0">
    <property type="entry name" value="CILIA- AND FLAGELLA-ASSOCIATED PROTEIN 69"/>
    <property type="match status" value="1"/>
</dbReference>
<accession>A0ABQ0EQR1</accession>
<gene>
    <name evidence="3" type="ORF">APTSU1_000462400</name>
</gene>
<keyword evidence="4" id="KW-1185">Reference proteome</keyword>
<feature type="region of interest" description="Disordered" evidence="1">
    <location>
        <begin position="1"/>
        <end position="20"/>
    </location>
</feature>
<dbReference type="Proteomes" id="UP001623349">
    <property type="component" value="Unassembled WGS sequence"/>
</dbReference>
<name>A0ABQ0EQR1_APOSI</name>
<evidence type="ECO:0000313" key="4">
    <source>
        <dbReference type="Proteomes" id="UP001623349"/>
    </source>
</evidence>
<sequence length="926" mass="103593">MSTAEAAAADAAEAGVRTKTGSPRTIPVFGVAIPDGEMQGIFKPMDLNRIIKLLEEDDKSELMKIPSSTLRIQICKCIVDFYHAEPLKKHIPGYQQVSSSYKIKMVEVGGLAKAMVQSALLLENQLVEKLWVLKVLQHLSTSGVNCTLMVKAQAASRICAHLNDPDPSGQLLFRSSEVLWNLLEKSSKDEIIQQLSNLECLLALKEVFKNLFVRGHSHYERQLRNDILVITTIIAQNPGAPMIECGFTRDLILFATFNEVKSQNPLVKSLKLFNCYEDFELKKLLFNIIVILCKDLTTVQLLIDGKVILALLTYVKKPERLKIIEWSAAQYEELQLHAIATLSSVAPLLIEEYMSCHGNARILAFLEWCGHEDSYFIHGNSFHGTGGRGNKFAQMRYTLRLLRAMVYLEDETVNKDLCERGVIHQLIEIKNCISQNAGETCPDKNKRGMAYLALCSQLGVWVSLCSPGCPGTHSVDQADLELRNPPASASQVLGLKACATTARLLSNFFMKALGAVNFPLSTAFIESQIFKTMMSRPAEKEEAIALEIQSDTLLILSGLCENYIQRKEMFGTEGVDIVLHVMKTDPKNLQRGLGYNVLLFSTLDSIWCCILGCYASEDYFLEKEGIFLLLDILAKDLTAASLLIKLWRKEEKELGVKRDKNGKIVEEQKVTPLPANCPSIAVMDVAENIRAKIYAVLDKLDFENLPGLSAEDFVTLCIIHRYLDFKIGEIWNEVSEEIKLEKLRLVTADEKSLRSIIAATENIGKMVASLQSEMIENQALQDVQNEQRVYAKWFPPSSDITIQLNLLIQATHKQREQANKSWENFLARTSNVKTLKKAKRLQEKAIESSKYTERPRNAIFHQTVIKGLNTTVPSGRVVTVESTPTRLLGGPLADTDIALKKLPIRGGALQRVKVKPLNDPKKSIPT</sequence>
<keyword evidence="3" id="KW-0282">Flagellum</keyword>
<dbReference type="InterPro" id="IPR016024">
    <property type="entry name" value="ARM-type_fold"/>
</dbReference>
<dbReference type="InterPro" id="IPR048733">
    <property type="entry name" value="CFA69_ARM_dom"/>
</dbReference>
<dbReference type="InterPro" id="IPR011989">
    <property type="entry name" value="ARM-like"/>
</dbReference>
<keyword evidence="3" id="KW-0966">Cell projection</keyword>
<feature type="compositionally biased region" description="Low complexity" evidence="1">
    <location>
        <begin position="1"/>
        <end position="14"/>
    </location>
</feature>
<dbReference type="EMBL" id="BAAFST010000005">
    <property type="protein sequence ID" value="GAB1289394.1"/>
    <property type="molecule type" value="Genomic_DNA"/>
</dbReference>
<protein>
    <submittedName>
        <fullName evidence="3">Cilia- and flagella-associated protein 69</fullName>
    </submittedName>
</protein>
<organism evidence="3 4">
    <name type="scientific">Apodemus speciosus</name>
    <name type="common">Large Japanese field mouse</name>
    <dbReference type="NCBI Taxonomy" id="105296"/>
    <lineage>
        <taxon>Eukaryota</taxon>
        <taxon>Metazoa</taxon>
        <taxon>Chordata</taxon>
        <taxon>Craniata</taxon>
        <taxon>Vertebrata</taxon>
        <taxon>Euteleostomi</taxon>
        <taxon>Mammalia</taxon>
        <taxon>Eutheria</taxon>
        <taxon>Euarchontoglires</taxon>
        <taxon>Glires</taxon>
        <taxon>Rodentia</taxon>
        <taxon>Myomorpha</taxon>
        <taxon>Muroidea</taxon>
        <taxon>Muridae</taxon>
        <taxon>Murinae</taxon>
        <taxon>Apodemus</taxon>
    </lineage>
</organism>
<feature type="domain" description="Cilia- and flagella-associated protein 69 ARM repeats" evidence="2">
    <location>
        <begin position="61"/>
        <end position="436"/>
    </location>
</feature>
<keyword evidence="3" id="KW-0969">Cilium</keyword>
<dbReference type="InterPro" id="IPR048732">
    <property type="entry name" value="CFA69"/>
</dbReference>
<dbReference type="Pfam" id="PF21049">
    <property type="entry name" value="CFA69_ARM_rpt"/>
    <property type="match status" value="3"/>
</dbReference>
<evidence type="ECO:0000256" key="1">
    <source>
        <dbReference type="SAM" id="MobiDB-lite"/>
    </source>
</evidence>
<feature type="domain" description="Cilia- and flagella-associated protein 69 ARM repeats" evidence="2">
    <location>
        <begin position="528"/>
        <end position="634"/>
    </location>
</feature>
<evidence type="ECO:0000259" key="2">
    <source>
        <dbReference type="Pfam" id="PF21049"/>
    </source>
</evidence>
<comment type="caution">
    <text evidence="3">The sequence shown here is derived from an EMBL/GenBank/DDBJ whole genome shotgun (WGS) entry which is preliminary data.</text>
</comment>
<dbReference type="SUPFAM" id="SSF48371">
    <property type="entry name" value="ARM repeat"/>
    <property type="match status" value="1"/>
</dbReference>
<evidence type="ECO:0000313" key="3">
    <source>
        <dbReference type="EMBL" id="GAB1289394.1"/>
    </source>
</evidence>
<feature type="domain" description="Cilia- and flagella-associated protein 69 ARM repeats" evidence="2">
    <location>
        <begin position="635"/>
        <end position="734"/>
    </location>
</feature>
<dbReference type="Gene3D" id="1.25.10.10">
    <property type="entry name" value="Leucine-rich Repeat Variant"/>
    <property type="match status" value="1"/>
</dbReference>
<dbReference type="PANTHER" id="PTHR14716">
    <property type="entry name" value="CILIA- AND FLAGELLA-ASSOCIATED PROTEIN 69"/>
    <property type="match status" value="1"/>
</dbReference>
<proteinExistence type="predicted"/>
<reference evidence="3 4" key="1">
    <citation type="submission" date="2024-08" db="EMBL/GenBank/DDBJ databases">
        <title>The draft genome of Apodemus speciosus.</title>
        <authorList>
            <person name="Nabeshima K."/>
            <person name="Suzuki S."/>
            <person name="Onuma M."/>
        </authorList>
    </citation>
    <scope>NUCLEOTIDE SEQUENCE [LARGE SCALE GENOMIC DNA]</scope>
    <source>
        <strain evidence="3">IB14-021</strain>
    </source>
</reference>